<evidence type="ECO:0000259" key="1">
    <source>
        <dbReference type="Pfam" id="PF06791"/>
    </source>
</evidence>
<evidence type="ECO:0000313" key="3">
    <source>
        <dbReference type="Proteomes" id="UP000716291"/>
    </source>
</evidence>
<dbReference type="Proteomes" id="UP000716291">
    <property type="component" value="Unassembled WGS sequence"/>
</dbReference>
<proteinExistence type="predicted"/>
<accession>A0A9P7BIX0</accession>
<sequence length="117" mass="12777">MVAAAAARMEDSTGRSAQETVRAFESIAKEPVEGLLKLNDAERFLTAAQLQRITTLREEGRSQEAANEAIRIYASHLDDAGATSRMTSAAHGARWVVSPVQWASWLANGACWRAYRA</sequence>
<reference evidence="2" key="1">
    <citation type="journal article" date="2020" name="Microb. Genom.">
        <title>Genetic diversity of clinical and environmental Mucorales isolates obtained from an investigation of mucormycosis cases among solid organ transplant recipients.</title>
        <authorList>
            <person name="Nguyen M.H."/>
            <person name="Kaul D."/>
            <person name="Muto C."/>
            <person name="Cheng S.J."/>
            <person name="Richter R.A."/>
            <person name="Bruno V.M."/>
            <person name="Liu G."/>
            <person name="Beyhan S."/>
            <person name="Sundermann A.J."/>
            <person name="Mounaud S."/>
            <person name="Pasculle A.W."/>
            <person name="Nierman W.C."/>
            <person name="Driscoll E."/>
            <person name="Cumbie R."/>
            <person name="Clancy C.J."/>
            <person name="Dupont C.L."/>
        </authorList>
    </citation>
    <scope>NUCLEOTIDE SEQUENCE</scope>
    <source>
        <strain evidence="2">GL11</strain>
    </source>
</reference>
<evidence type="ECO:0000313" key="2">
    <source>
        <dbReference type="EMBL" id="KAG1275431.1"/>
    </source>
</evidence>
<dbReference type="EMBL" id="JAANQT010010130">
    <property type="protein sequence ID" value="KAG1275431.1"/>
    <property type="molecule type" value="Genomic_DNA"/>
</dbReference>
<dbReference type="InterPro" id="IPR009628">
    <property type="entry name" value="Phage_tape_measure_N"/>
</dbReference>
<protein>
    <recommendedName>
        <fullName evidence="1">Bacteriophage tail tape measure N-terminal domain-containing protein</fullName>
    </recommendedName>
</protein>
<feature type="domain" description="Bacteriophage tail tape measure N-terminal" evidence="1">
    <location>
        <begin position="2"/>
        <end position="53"/>
    </location>
</feature>
<gene>
    <name evidence="2" type="ORF">G6F64_014900</name>
</gene>
<dbReference type="AlphaFoldDB" id="A0A9P7BIX0"/>
<name>A0A9P7BIX0_RHIOR</name>
<dbReference type="Pfam" id="PF06791">
    <property type="entry name" value="TMP_2"/>
    <property type="match status" value="1"/>
</dbReference>
<keyword evidence="3" id="KW-1185">Reference proteome</keyword>
<organism evidence="2 3">
    <name type="scientific">Rhizopus oryzae</name>
    <name type="common">Mucormycosis agent</name>
    <name type="synonym">Rhizopus arrhizus var. delemar</name>
    <dbReference type="NCBI Taxonomy" id="64495"/>
    <lineage>
        <taxon>Eukaryota</taxon>
        <taxon>Fungi</taxon>
        <taxon>Fungi incertae sedis</taxon>
        <taxon>Mucoromycota</taxon>
        <taxon>Mucoromycotina</taxon>
        <taxon>Mucoromycetes</taxon>
        <taxon>Mucorales</taxon>
        <taxon>Mucorineae</taxon>
        <taxon>Rhizopodaceae</taxon>
        <taxon>Rhizopus</taxon>
    </lineage>
</organism>
<comment type="caution">
    <text evidence="2">The sequence shown here is derived from an EMBL/GenBank/DDBJ whole genome shotgun (WGS) entry which is preliminary data.</text>
</comment>